<dbReference type="SUPFAM" id="SSF53335">
    <property type="entry name" value="S-adenosyl-L-methionine-dependent methyltransferases"/>
    <property type="match status" value="1"/>
</dbReference>
<dbReference type="EMBL" id="PVTR01000001">
    <property type="protein sequence ID" value="PRY90598.1"/>
    <property type="molecule type" value="Genomic_DNA"/>
</dbReference>
<dbReference type="GO" id="GO:0003886">
    <property type="term" value="F:DNA (cytosine-5-)-methyltransferase activity"/>
    <property type="evidence" value="ECO:0007669"/>
    <property type="project" value="UniProtKB-EC"/>
</dbReference>
<keyword evidence="4" id="KW-0949">S-adenosyl-L-methionine</keyword>
<keyword evidence="3 7" id="KW-0808">Transferase</keyword>
<evidence type="ECO:0000256" key="5">
    <source>
        <dbReference type="ARBA" id="ARBA00022747"/>
    </source>
</evidence>
<dbReference type="Gene3D" id="3.90.120.10">
    <property type="entry name" value="DNA Methylase, subunit A, domain 2"/>
    <property type="match status" value="1"/>
</dbReference>
<dbReference type="InterPro" id="IPR050750">
    <property type="entry name" value="C5-MTase"/>
</dbReference>
<dbReference type="GO" id="GO:0009307">
    <property type="term" value="P:DNA restriction-modification system"/>
    <property type="evidence" value="ECO:0007669"/>
    <property type="project" value="UniProtKB-KW"/>
</dbReference>
<reference evidence="7 8" key="1">
    <citation type="submission" date="2018-03" db="EMBL/GenBank/DDBJ databases">
        <title>Genomic Encyclopedia of Archaeal and Bacterial Type Strains, Phase II (KMG-II): from individual species to whole genera.</title>
        <authorList>
            <person name="Goeker M."/>
        </authorList>
    </citation>
    <scope>NUCLEOTIDE SEQUENCE [LARGE SCALE GENOMIC DNA]</scope>
    <source>
        <strain evidence="7 8">DSM 27929</strain>
    </source>
</reference>
<dbReference type="RefSeq" id="WP_106131838.1">
    <property type="nucleotide sequence ID" value="NZ_PVTR01000001.1"/>
</dbReference>
<keyword evidence="5" id="KW-0680">Restriction system</keyword>
<keyword evidence="2 7" id="KW-0489">Methyltransferase</keyword>
<dbReference type="InterPro" id="IPR001525">
    <property type="entry name" value="C5_MeTfrase"/>
</dbReference>
<evidence type="ECO:0000256" key="2">
    <source>
        <dbReference type="ARBA" id="ARBA00022603"/>
    </source>
</evidence>
<organism evidence="7 8">
    <name type="scientific">Mongoliibacter ruber</name>
    <dbReference type="NCBI Taxonomy" id="1750599"/>
    <lineage>
        <taxon>Bacteria</taxon>
        <taxon>Pseudomonadati</taxon>
        <taxon>Bacteroidota</taxon>
        <taxon>Cytophagia</taxon>
        <taxon>Cytophagales</taxon>
        <taxon>Cyclobacteriaceae</taxon>
        <taxon>Mongoliibacter</taxon>
    </lineage>
</organism>
<dbReference type="OrthoDB" id="32195at2"/>
<evidence type="ECO:0000313" key="8">
    <source>
        <dbReference type="Proteomes" id="UP000238157"/>
    </source>
</evidence>
<keyword evidence="8" id="KW-1185">Reference proteome</keyword>
<dbReference type="Proteomes" id="UP000238157">
    <property type="component" value="Unassembled WGS sequence"/>
</dbReference>
<protein>
    <recommendedName>
        <fullName evidence="1">DNA (cytosine-5-)-methyltransferase</fullName>
        <ecNumber evidence="1">2.1.1.37</ecNumber>
    </recommendedName>
</protein>
<dbReference type="EC" id="2.1.1.37" evidence="1"/>
<gene>
    <name evidence="7" type="ORF">CLW00_101262</name>
</gene>
<evidence type="ECO:0000256" key="4">
    <source>
        <dbReference type="ARBA" id="ARBA00022691"/>
    </source>
</evidence>
<dbReference type="GO" id="GO:0032259">
    <property type="term" value="P:methylation"/>
    <property type="evidence" value="ECO:0007669"/>
    <property type="project" value="UniProtKB-KW"/>
</dbReference>
<comment type="catalytic activity">
    <reaction evidence="6">
        <text>a 2'-deoxycytidine in DNA + S-adenosyl-L-methionine = a 5-methyl-2'-deoxycytidine in DNA + S-adenosyl-L-homocysteine + H(+)</text>
        <dbReference type="Rhea" id="RHEA:13681"/>
        <dbReference type="Rhea" id="RHEA-COMP:11369"/>
        <dbReference type="Rhea" id="RHEA-COMP:11370"/>
        <dbReference type="ChEBI" id="CHEBI:15378"/>
        <dbReference type="ChEBI" id="CHEBI:57856"/>
        <dbReference type="ChEBI" id="CHEBI:59789"/>
        <dbReference type="ChEBI" id="CHEBI:85452"/>
        <dbReference type="ChEBI" id="CHEBI:85454"/>
        <dbReference type="EC" id="2.1.1.37"/>
    </reaction>
</comment>
<comment type="caution">
    <text evidence="7">The sequence shown here is derived from an EMBL/GenBank/DDBJ whole genome shotgun (WGS) entry which is preliminary data.</text>
</comment>
<name>A0A2T0WV79_9BACT</name>
<dbReference type="AlphaFoldDB" id="A0A2T0WV79"/>
<evidence type="ECO:0000256" key="1">
    <source>
        <dbReference type="ARBA" id="ARBA00011975"/>
    </source>
</evidence>
<sequence length="521" mass="58699">MKNSYITATDQFCGAGGSSQGARKAGVEVKMALNHWKLAIDTHNSNFPDTLHDCTDISACDPRRYPSTNILITSPECTTHSPAGGNRHKNVKATIDLFDKGIIDPSTERSRATMWDVCRFAEYHDYEIVIVENVVEARTQWVLFDVWLAAMHRLGYEHKCLYLNSMHFWPTPQSRDRMYVVFWKKGNKAPDLDYRPLAHCPCCGKDVHAVQVWKNPQKKFGKYRFQYQYKCPKDGTVVEPYYYAAFNAIDWSDLGTKIGERKKALSPNTLKRIQWGLDRYGVDPLLIQTRQVSGVNGRVKSTIESPIGTQCTDLSHSLATPMVIKTENGSQMKNAKKVTDPFLTQTTRQTSALVTPWIIEMNKTGEAKPANHPMSTITAGGINHSLMGVPLVVQNKGKSMSKPSTESMPAQTSNINNGIVTHESWSSFIQYYYGSHQASKISEPIGTVNTRDRSYLINYQKPLIEDCYYRMIKAPEVKASMAFDIDYIILGNQRDQVKQCGNAVTPPVQEWIIGQCVKSLS</sequence>
<dbReference type="PANTHER" id="PTHR46098">
    <property type="entry name" value="TRNA (CYTOSINE(38)-C(5))-METHYLTRANSFERASE"/>
    <property type="match status" value="1"/>
</dbReference>
<accession>A0A2T0WV79</accession>
<dbReference type="PANTHER" id="PTHR46098:SF1">
    <property type="entry name" value="TRNA (CYTOSINE(38)-C(5))-METHYLTRANSFERASE"/>
    <property type="match status" value="1"/>
</dbReference>
<evidence type="ECO:0000256" key="3">
    <source>
        <dbReference type="ARBA" id="ARBA00022679"/>
    </source>
</evidence>
<evidence type="ECO:0000313" key="7">
    <source>
        <dbReference type="EMBL" id="PRY90598.1"/>
    </source>
</evidence>
<evidence type="ECO:0000256" key="6">
    <source>
        <dbReference type="ARBA" id="ARBA00047422"/>
    </source>
</evidence>
<proteinExistence type="predicted"/>
<dbReference type="InterPro" id="IPR029063">
    <property type="entry name" value="SAM-dependent_MTases_sf"/>
</dbReference>
<dbReference type="Gene3D" id="3.40.50.150">
    <property type="entry name" value="Vaccinia Virus protein VP39"/>
    <property type="match status" value="1"/>
</dbReference>
<dbReference type="Pfam" id="PF00145">
    <property type="entry name" value="DNA_methylase"/>
    <property type="match status" value="2"/>
</dbReference>